<dbReference type="InterPro" id="IPR036388">
    <property type="entry name" value="WH-like_DNA-bd_sf"/>
</dbReference>
<reference evidence="5 6" key="1">
    <citation type="submission" date="2019-06" db="EMBL/GenBank/DDBJ databases">
        <title>Sorghum-associated microbial communities from plants grown in Nebraska, USA.</title>
        <authorList>
            <person name="Schachtman D."/>
        </authorList>
    </citation>
    <scope>NUCLEOTIDE SEQUENCE [LARGE SCALE GENOMIC DNA]</scope>
    <source>
        <strain evidence="5 6">1225</strain>
    </source>
</reference>
<proteinExistence type="predicted"/>
<dbReference type="SUPFAM" id="SSF46785">
    <property type="entry name" value="Winged helix' DNA-binding domain"/>
    <property type="match status" value="1"/>
</dbReference>
<dbReference type="SUPFAM" id="SSF48008">
    <property type="entry name" value="GntR ligand-binding domain-like"/>
    <property type="match status" value="1"/>
</dbReference>
<evidence type="ECO:0000313" key="5">
    <source>
        <dbReference type="EMBL" id="TWF58415.1"/>
    </source>
</evidence>
<name>A0A561R720_9HYPH</name>
<evidence type="ECO:0000256" key="1">
    <source>
        <dbReference type="ARBA" id="ARBA00023015"/>
    </source>
</evidence>
<sequence length="213" mass="24420">MDKTTDTGGEKDPRPLIEQIETDIYSGKLAPGMWLKQIDLEERYQCTRLTLRHALEQLQARKIVQRVPNRGYYVPSVDQAYANNVRAARAHVEKSIVDELITNITGESLARLSYLASVFSETLKTGTLPEQDEANLAFHRELLTACKNPVMIEIIWDLRRRVPLSAQRASNTPAELERSARDHFEMIECLRTRDADRLRVVTERHVGARPVQR</sequence>
<dbReference type="RefSeq" id="WP_145631486.1">
    <property type="nucleotide sequence ID" value="NZ_VIWP01000001.1"/>
</dbReference>
<dbReference type="EMBL" id="VIWP01000001">
    <property type="protein sequence ID" value="TWF58415.1"/>
    <property type="molecule type" value="Genomic_DNA"/>
</dbReference>
<keyword evidence="2 5" id="KW-0238">DNA-binding</keyword>
<dbReference type="Pfam" id="PF00392">
    <property type="entry name" value="GntR"/>
    <property type="match status" value="1"/>
</dbReference>
<evidence type="ECO:0000256" key="2">
    <source>
        <dbReference type="ARBA" id="ARBA00023125"/>
    </source>
</evidence>
<dbReference type="PANTHER" id="PTHR43537:SF5">
    <property type="entry name" value="UXU OPERON TRANSCRIPTIONAL REGULATOR"/>
    <property type="match status" value="1"/>
</dbReference>
<accession>A0A561R720</accession>
<dbReference type="InterPro" id="IPR000524">
    <property type="entry name" value="Tscrpt_reg_HTH_GntR"/>
</dbReference>
<dbReference type="GO" id="GO:0003677">
    <property type="term" value="F:DNA binding"/>
    <property type="evidence" value="ECO:0007669"/>
    <property type="project" value="UniProtKB-KW"/>
</dbReference>
<dbReference type="OrthoDB" id="8638122at2"/>
<dbReference type="InterPro" id="IPR011711">
    <property type="entry name" value="GntR_C"/>
</dbReference>
<keyword evidence="3" id="KW-0804">Transcription</keyword>
<dbReference type="SMART" id="SM00895">
    <property type="entry name" value="FCD"/>
    <property type="match status" value="1"/>
</dbReference>
<dbReference type="Gene3D" id="1.10.10.10">
    <property type="entry name" value="Winged helix-like DNA-binding domain superfamily/Winged helix DNA-binding domain"/>
    <property type="match status" value="1"/>
</dbReference>
<gene>
    <name evidence="5" type="ORF">FHW37_101219</name>
</gene>
<dbReference type="SMART" id="SM00345">
    <property type="entry name" value="HTH_GNTR"/>
    <property type="match status" value="1"/>
</dbReference>
<dbReference type="PROSITE" id="PS50949">
    <property type="entry name" value="HTH_GNTR"/>
    <property type="match status" value="1"/>
</dbReference>
<dbReference type="Proteomes" id="UP000320653">
    <property type="component" value="Unassembled WGS sequence"/>
</dbReference>
<organism evidence="5 6">
    <name type="scientific">Neorhizobium alkalisoli</name>
    <dbReference type="NCBI Taxonomy" id="528178"/>
    <lineage>
        <taxon>Bacteria</taxon>
        <taxon>Pseudomonadati</taxon>
        <taxon>Pseudomonadota</taxon>
        <taxon>Alphaproteobacteria</taxon>
        <taxon>Hyphomicrobiales</taxon>
        <taxon>Rhizobiaceae</taxon>
        <taxon>Rhizobium/Agrobacterium group</taxon>
        <taxon>Neorhizobium</taxon>
    </lineage>
</organism>
<evidence type="ECO:0000259" key="4">
    <source>
        <dbReference type="PROSITE" id="PS50949"/>
    </source>
</evidence>
<feature type="domain" description="HTH gntR-type" evidence="4">
    <location>
        <begin position="10"/>
        <end position="77"/>
    </location>
</feature>
<comment type="caution">
    <text evidence="5">The sequence shown here is derived from an EMBL/GenBank/DDBJ whole genome shotgun (WGS) entry which is preliminary data.</text>
</comment>
<evidence type="ECO:0000256" key="3">
    <source>
        <dbReference type="ARBA" id="ARBA00023163"/>
    </source>
</evidence>
<dbReference type="Gene3D" id="1.20.120.530">
    <property type="entry name" value="GntR ligand-binding domain-like"/>
    <property type="match status" value="1"/>
</dbReference>
<protein>
    <submittedName>
        <fullName evidence="5">DNA-binding GntR family transcriptional regulator</fullName>
    </submittedName>
</protein>
<keyword evidence="1" id="KW-0805">Transcription regulation</keyword>
<dbReference type="AlphaFoldDB" id="A0A561R720"/>
<evidence type="ECO:0000313" key="6">
    <source>
        <dbReference type="Proteomes" id="UP000320653"/>
    </source>
</evidence>
<dbReference type="PANTHER" id="PTHR43537">
    <property type="entry name" value="TRANSCRIPTIONAL REGULATOR, GNTR FAMILY"/>
    <property type="match status" value="1"/>
</dbReference>
<dbReference type="Pfam" id="PF07729">
    <property type="entry name" value="FCD"/>
    <property type="match status" value="1"/>
</dbReference>
<dbReference type="InterPro" id="IPR008920">
    <property type="entry name" value="TF_FadR/GntR_C"/>
</dbReference>
<keyword evidence="6" id="KW-1185">Reference proteome</keyword>
<dbReference type="InterPro" id="IPR036390">
    <property type="entry name" value="WH_DNA-bd_sf"/>
</dbReference>
<dbReference type="GO" id="GO:0003700">
    <property type="term" value="F:DNA-binding transcription factor activity"/>
    <property type="evidence" value="ECO:0007669"/>
    <property type="project" value="InterPro"/>
</dbReference>